<dbReference type="Pfam" id="PF05201">
    <property type="entry name" value="GlutR_N"/>
    <property type="match status" value="1"/>
</dbReference>
<evidence type="ECO:0000259" key="8">
    <source>
        <dbReference type="Pfam" id="PF01488"/>
    </source>
</evidence>
<sequence>MVKEAVQKDFIQEVTILSTCNRTEFYFVSANTSPLINWVKEWYNDNLKRDIDFAKCEPYTHQGNETIKQLFRVASGMESMMLGENQILSQVKTAHEHLLMSSGKTPLLNQLFRDAVSCGKAVRTDTDLCRGAVSISLAAVELAKRIYSSFQKQKILLVGAGESAELTAKHFQENGATQFSIVNRNEERGKRLAEKFSAEYAELSEIPELLKQVDIVVAATHSKEYLITINQVNQALNARQYKNLLMIDISTPRNI</sequence>
<feature type="domain" description="Glutamyl-tRNA reductase N-terminal" evidence="9">
    <location>
        <begin position="5"/>
        <end position="126"/>
    </location>
</feature>
<proteinExistence type="inferred from homology"/>
<dbReference type="PANTHER" id="PTHR43013:SF1">
    <property type="entry name" value="GLUTAMYL-TRNA REDUCTASE"/>
    <property type="match status" value="1"/>
</dbReference>
<evidence type="ECO:0000256" key="4">
    <source>
        <dbReference type="ARBA" id="ARBA00022857"/>
    </source>
</evidence>
<dbReference type="Gene3D" id="3.40.50.720">
    <property type="entry name" value="NAD(P)-binding Rossmann-like Domain"/>
    <property type="match status" value="1"/>
</dbReference>
<dbReference type="InterPro" id="IPR006151">
    <property type="entry name" value="Shikm_DH/Glu-tRNA_Rdtase"/>
</dbReference>
<reference evidence="10" key="1">
    <citation type="submission" date="2018-05" db="EMBL/GenBank/DDBJ databases">
        <authorList>
            <person name="Lanie J.A."/>
            <person name="Ng W.-L."/>
            <person name="Kazmierczak K.M."/>
            <person name="Andrzejewski T.M."/>
            <person name="Davidsen T.M."/>
            <person name="Wayne K.J."/>
            <person name="Tettelin H."/>
            <person name="Glass J.I."/>
            <person name="Rusch D."/>
            <person name="Podicherti R."/>
            <person name="Tsui H.-C.T."/>
            <person name="Winkler M.E."/>
        </authorList>
    </citation>
    <scope>NUCLEOTIDE SEQUENCE</scope>
</reference>
<dbReference type="Pfam" id="PF01488">
    <property type="entry name" value="Shikimate_DH"/>
    <property type="match status" value="1"/>
</dbReference>
<dbReference type="SUPFAM" id="SSF69742">
    <property type="entry name" value="Glutamyl tRNA-reductase catalytic, N-terminal domain"/>
    <property type="match status" value="1"/>
</dbReference>
<evidence type="ECO:0000313" key="10">
    <source>
        <dbReference type="EMBL" id="SVB34156.1"/>
    </source>
</evidence>
<comment type="catalytic activity">
    <reaction evidence="7">
        <text>(S)-4-amino-5-oxopentanoate + tRNA(Glu) + NADP(+) = L-glutamyl-tRNA(Glu) + NADPH + H(+)</text>
        <dbReference type="Rhea" id="RHEA:12344"/>
        <dbReference type="Rhea" id="RHEA-COMP:9663"/>
        <dbReference type="Rhea" id="RHEA-COMP:9680"/>
        <dbReference type="ChEBI" id="CHEBI:15378"/>
        <dbReference type="ChEBI" id="CHEBI:57501"/>
        <dbReference type="ChEBI" id="CHEBI:57783"/>
        <dbReference type="ChEBI" id="CHEBI:58349"/>
        <dbReference type="ChEBI" id="CHEBI:78442"/>
        <dbReference type="ChEBI" id="CHEBI:78520"/>
        <dbReference type="EC" id="1.2.1.70"/>
    </reaction>
</comment>
<keyword evidence="4" id="KW-0521">NADP</keyword>
<feature type="domain" description="Quinate/shikimate 5-dehydrogenase/glutamyl-tRNA reductase" evidence="8">
    <location>
        <begin position="141"/>
        <end position="255"/>
    </location>
</feature>
<evidence type="ECO:0000256" key="3">
    <source>
        <dbReference type="ARBA" id="ARBA00012970"/>
    </source>
</evidence>
<gene>
    <name evidence="10" type="ORF">METZ01_LOCUS187010</name>
</gene>
<dbReference type="InterPro" id="IPR000343">
    <property type="entry name" value="4pyrrol_synth_GluRdtase"/>
</dbReference>
<evidence type="ECO:0000256" key="1">
    <source>
        <dbReference type="ARBA" id="ARBA00005059"/>
    </source>
</evidence>
<dbReference type="CDD" id="cd05213">
    <property type="entry name" value="NAD_bind_Glutamyl_tRNA_reduct"/>
    <property type="match status" value="1"/>
</dbReference>
<dbReference type="EC" id="1.2.1.70" evidence="3"/>
<comment type="similarity">
    <text evidence="2">Belongs to the glutamyl-tRNA reductase family.</text>
</comment>
<dbReference type="InterPro" id="IPR015895">
    <property type="entry name" value="4pyrrol_synth_GluRdtase_N"/>
</dbReference>
<dbReference type="NCBIfam" id="TIGR01035">
    <property type="entry name" value="hemA"/>
    <property type="match status" value="1"/>
</dbReference>
<accession>A0A382D6N8</accession>
<dbReference type="EMBL" id="UINC01037922">
    <property type="protein sequence ID" value="SVB34156.1"/>
    <property type="molecule type" value="Genomic_DNA"/>
</dbReference>
<evidence type="ECO:0000256" key="5">
    <source>
        <dbReference type="ARBA" id="ARBA00023002"/>
    </source>
</evidence>
<dbReference type="GO" id="GO:0008883">
    <property type="term" value="F:glutamyl-tRNA reductase activity"/>
    <property type="evidence" value="ECO:0007669"/>
    <property type="project" value="UniProtKB-EC"/>
</dbReference>
<dbReference type="PANTHER" id="PTHR43013">
    <property type="entry name" value="GLUTAMYL-TRNA REDUCTASE"/>
    <property type="match status" value="1"/>
</dbReference>
<dbReference type="InterPro" id="IPR036291">
    <property type="entry name" value="NAD(P)-bd_dom_sf"/>
</dbReference>
<keyword evidence="6" id="KW-0627">Porphyrin biosynthesis</keyword>
<dbReference type="Gene3D" id="3.30.460.30">
    <property type="entry name" value="Glutamyl-tRNA reductase, N-terminal domain"/>
    <property type="match status" value="1"/>
</dbReference>
<keyword evidence="5" id="KW-0560">Oxidoreductase</keyword>
<dbReference type="GO" id="GO:0050661">
    <property type="term" value="F:NADP binding"/>
    <property type="evidence" value="ECO:0007669"/>
    <property type="project" value="InterPro"/>
</dbReference>
<dbReference type="GO" id="GO:0019353">
    <property type="term" value="P:protoporphyrinogen IX biosynthetic process from glutamate"/>
    <property type="evidence" value="ECO:0007669"/>
    <property type="project" value="TreeGrafter"/>
</dbReference>
<evidence type="ECO:0000259" key="9">
    <source>
        <dbReference type="Pfam" id="PF05201"/>
    </source>
</evidence>
<organism evidence="10">
    <name type="scientific">marine metagenome</name>
    <dbReference type="NCBI Taxonomy" id="408172"/>
    <lineage>
        <taxon>unclassified sequences</taxon>
        <taxon>metagenomes</taxon>
        <taxon>ecological metagenomes</taxon>
    </lineage>
</organism>
<comment type="pathway">
    <text evidence="1">Porphyrin-containing compound metabolism; protoporphyrin-IX biosynthesis; 5-aminolevulinate from L-glutamyl-tRNA(Glu): step 1/2.</text>
</comment>
<evidence type="ECO:0000256" key="2">
    <source>
        <dbReference type="ARBA" id="ARBA00005916"/>
    </source>
</evidence>
<feature type="non-terminal residue" evidence="10">
    <location>
        <position position="255"/>
    </location>
</feature>
<dbReference type="InterPro" id="IPR036343">
    <property type="entry name" value="GluRdtase_N_sf"/>
</dbReference>
<evidence type="ECO:0000256" key="6">
    <source>
        <dbReference type="ARBA" id="ARBA00023244"/>
    </source>
</evidence>
<dbReference type="SUPFAM" id="SSF51735">
    <property type="entry name" value="NAD(P)-binding Rossmann-fold domains"/>
    <property type="match status" value="1"/>
</dbReference>
<dbReference type="FunFam" id="3.40.50.720:FF:000031">
    <property type="entry name" value="Glutamyl-tRNA reductase"/>
    <property type="match status" value="1"/>
</dbReference>
<evidence type="ECO:0000256" key="7">
    <source>
        <dbReference type="ARBA" id="ARBA00047464"/>
    </source>
</evidence>
<protein>
    <recommendedName>
        <fullName evidence="3">glutamyl-tRNA reductase</fullName>
        <ecNumber evidence="3">1.2.1.70</ecNumber>
    </recommendedName>
</protein>
<dbReference type="AlphaFoldDB" id="A0A382D6N8"/>
<name>A0A382D6N8_9ZZZZ</name>